<name>E8Z758_KARVE</name>
<reference evidence="2" key="1">
    <citation type="submission" date="2008-12" db="EMBL/GenBank/DDBJ databases">
        <authorList>
            <person name="Zhang H."/>
            <person name="Lin S."/>
        </authorList>
    </citation>
    <scope>NUCLEOTIDE SEQUENCE</scope>
    <source>
        <strain evidence="2">CCMP1975</strain>
    </source>
</reference>
<reference evidence="2" key="2">
    <citation type="book" date="2010" name="PROCEEDINGS OF 13TH INTERNATIONAL CONFERENCE ON HARMFUL ALGAE" publisher="International Society For The Study of Harmful Algae" city="Hong Kong, China">
        <title>Dinoflagellate meta-transcriptomics enabled by spliced leader.</title>
        <editorList>
            <person name="Unknown A."/>
        </editorList>
        <authorList>
            <person name="Lin S."/>
            <person name="Zhang H."/>
        </authorList>
    </citation>
    <scope>NUCLEOTIDE SEQUENCE</scope>
    <source>
        <strain evidence="2">CCMP1975</strain>
    </source>
</reference>
<feature type="compositionally biased region" description="Acidic residues" evidence="1">
    <location>
        <begin position="49"/>
        <end position="66"/>
    </location>
</feature>
<evidence type="ECO:0000313" key="2">
    <source>
        <dbReference type="EMBL" id="ACU45288.1"/>
    </source>
</evidence>
<feature type="compositionally biased region" description="Basic and acidic residues" evidence="1">
    <location>
        <begin position="84"/>
        <end position="122"/>
    </location>
</feature>
<feature type="compositionally biased region" description="Gly residues" evidence="1">
    <location>
        <begin position="186"/>
        <end position="196"/>
    </location>
</feature>
<feature type="region of interest" description="Disordered" evidence="1">
    <location>
        <begin position="166"/>
        <end position="196"/>
    </location>
</feature>
<evidence type="ECO:0000256" key="1">
    <source>
        <dbReference type="SAM" id="MobiDB-lite"/>
    </source>
</evidence>
<feature type="region of interest" description="Disordered" evidence="1">
    <location>
        <begin position="226"/>
        <end position="254"/>
    </location>
</feature>
<feature type="region of interest" description="Disordered" evidence="1">
    <location>
        <begin position="27"/>
        <end position="140"/>
    </location>
</feature>
<sequence>TALTAMSHFEALFTAADELRAVFARPCSESSEDGDGVELADFASVVNEECTEPPSDPDDPDDDEKNVEEKKEDIKTDDEEKDDDISMKKKEEETDEKVKGAYVDSDDHCSEISEVSSHDRYRPKWSSYRPKPSSKSLARKVDPATVMALKGEESAARALKMRWQDRGPPVVVPGQKWRGQKYRPTGNGGKGRFGNAGGSNRKWYAGFYAAKGKGKDAIARYIAMYGPGPKLSDKGDGSSKGRSKGGRSSSSTGK</sequence>
<organism evidence="2">
    <name type="scientific">Karlodinium veneficum</name>
    <name type="common">Dinoflagellate</name>
    <name type="synonym">Karlodinium micrum</name>
    <dbReference type="NCBI Taxonomy" id="407301"/>
    <lineage>
        <taxon>Eukaryota</taxon>
        <taxon>Sar</taxon>
        <taxon>Alveolata</taxon>
        <taxon>Dinophyceae</taxon>
        <taxon>Gymnodiniales</taxon>
        <taxon>Kareniaceae</taxon>
        <taxon>Karlodinium</taxon>
    </lineage>
</organism>
<accession>E8Z758</accession>
<dbReference type="EMBL" id="FJ600282">
    <property type="protein sequence ID" value="ACU45288.1"/>
    <property type="molecule type" value="mRNA"/>
</dbReference>
<feature type="non-terminal residue" evidence="2">
    <location>
        <position position="1"/>
    </location>
</feature>
<dbReference type="AlphaFoldDB" id="E8Z758"/>
<protein>
    <submittedName>
        <fullName evidence="2">Uncharacterized protein</fullName>
    </submittedName>
</protein>
<proteinExistence type="evidence at transcript level"/>